<dbReference type="InterPro" id="IPR001093">
    <property type="entry name" value="IMP_DH_GMPRt"/>
</dbReference>
<feature type="domain" description="IMP dehydrogenase/GMP reductase" evidence="2">
    <location>
        <begin position="2"/>
        <end position="79"/>
    </location>
</feature>
<evidence type="ECO:0000259" key="2">
    <source>
        <dbReference type="Pfam" id="PF00478"/>
    </source>
</evidence>
<dbReference type="InterPro" id="IPR005990">
    <property type="entry name" value="IMP_DH"/>
</dbReference>
<evidence type="ECO:0000313" key="3">
    <source>
        <dbReference type="EMBL" id="GAG81758.1"/>
    </source>
</evidence>
<dbReference type="AlphaFoldDB" id="X1BC93"/>
<dbReference type="Pfam" id="PF00478">
    <property type="entry name" value="IMPDH"/>
    <property type="match status" value="1"/>
</dbReference>
<comment type="similarity">
    <text evidence="1">Belongs to the IMPDH/GMPR family.</text>
</comment>
<protein>
    <recommendedName>
        <fullName evidence="2">IMP dehydrogenase/GMP reductase domain-containing protein</fullName>
    </recommendedName>
</protein>
<dbReference type="GO" id="GO:0006183">
    <property type="term" value="P:GTP biosynthetic process"/>
    <property type="evidence" value="ECO:0007669"/>
    <property type="project" value="TreeGrafter"/>
</dbReference>
<dbReference type="PANTHER" id="PTHR11911">
    <property type="entry name" value="INOSINE-5-MONOPHOSPHATE DEHYDROGENASE RELATED"/>
    <property type="match status" value="1"/>
</dbReference>
<evidence type="ECO:0000256" key="1">
    <source>
        <dbReference type="ARBA" id="ARBA00005502"/>
    </source>
</evidence>
<dbReference type="PANTHER" id="PTHR11911:SF111">
    <property type="entry name" value="INOSINE-5'-MONOPHOSPHATE DEHYDROGENASE"/>
    <property type="match status" value="1"/>
</dbReference>
<dbReference type="EMBL" id="BART01009848">
    <property type="protein sequence ID" value="GAG81758.1"/>
    <property type="molecule type" value="Genomic_DNA"/>
</dbReference>
<organism evidence="3">
    <name type="scientific">marine sediment metagenome</name>
    <dbReference type="NCBI Taxonomy" id="412755"/>
    <lineage>
        <taxon>unclassified sequences</taxon>
        <taxon>metagenomes</taxon>
        <taxon>ecological metagenomes</taxon>
    </lineage>
</organism>
<accession>X1BC93</accession>
<dbReference type="Gene3D" id="3.20.20.70">
    <property type="entry name" value="Aldolase class I"/>
    <property type="match status" value="1"/>
</dbReference>
<reference evidence="3" key="1">
    <citation type="journal article" date="2014" name="Front. Microbiol.">
        <title>High frequency of phylogenetically diverse reductive dehalogenase-homologous genes in deep subseafloor sedimentary metagenomes.</title>
        <authorList>
            <person name="Kawai M."/>
            <person name="Futagami T."/>
            <person name="Toyoda A."/>
            <person name="Takaki Y."/>
            <person name="Nishi S."/>
            <person name="Hori S."/>
            <person name="Arai W."/>
            <person name="Tsubouchi T."/>
            <person name="Morono Y."/>
            <person name="Uchiyama I."/>
            <person name="Ito T."/>
            <person name="Fujiyama A."/>
            <person name="Inagaki F."/>
            <person name="Takami H."/>
        </authorList>
    </citation>
    <scope>NUCLEOTIDE SEQUENCE</scope>
    <source>
        <strain evidence="3">Expedition CK06-06</strain>
    </source>
</reference>
<dbReference type="SUPFAM" id="SSF51412">
    <property type="entry name" value="Inosine monophosphate dehydrogenase (IMPDH)"/>
    <property type="match status" value="1"/>
</dbReference>
<dbReference type="GO" id="GO:0003938">
    <property type="term" value="F:IMP dehydrogenase activity"/>
    <property type="evidence" value="ECO:0007669"/>
    <property type="project" value="InterPro"/>
</dbReference>
<feature type="non-terminal residue" evidence="3">
    <location>
        <position position="1"/>
    </location>
</feature>
<sequence length="88" mass="9530">SGDRYLVEDGAIKVPQGVVGTVVDKGSVYKLVSFLVKSLQYAMQDIGMTTMLNLHTAMCDGEVRFELRSHAAQKEGGIHSLHSHIIGS</sequence>
<gene>
    <name evidence="3" type="ORF">S01H4_21682</name>
</gene>
<proteinExistence type="inferred from homology"/>
<name>X1BC93_9ZZZZ</name>
<dbReference type="InterPro" id="IPR013785">
    <property type="entry name" value="Aldolase_TIM"/>
</dbReference>
<comment type="caution">
    <text evidence="3">The sequence shown here is derived from an EMBL/GenBank/DDBJ whole genome shotgun (WGS) entry which is preliminary data.</text>
</comment>
<dbReference type="GO" id="GO:0005737">
    <property type="term" value="C:cytoplasm"/>
    <property type="evidence" value="ECO:0007669"/>
    <property type="project" value="TreeGrafter"/>
</dbReference>